<dbReference type="PROSITE" id="PS00061">
    <property type="entry name" value="ADH_SHORT"/>
    <property type="match status" value="1"/>
</dbReference>
<dbReference type="PRINTS" id="PR00081">
    <property type="entry name" value="GDHRDH"/>
</dbReference>
<dbReference type="InterPro" id="IPR036291">
    <property type="entry name" value="NAD(P)-bd_dom_sf"/>
</dbReference>
<dbReference type="InterPro" id="IPR002347">
    <property type="entry name" value="SDR_fam"/>
</dbReference>
<keyword evidence="5" id="KW-1185">Reference proteome</keyword>
<evidence type="ECO:0000256" key="3">
    <source>
        <dbReference type="RuleBase" id="RU000363"/>
    </source>
</evidence>
<protein>
    <submittedName>
        <fullName evidence="4">Oxidoreductase</fullName>
    </submittedName>
</protein>
<evidence type="ECO:0000256" key="1">
    <source>
        <dbReference type="ARBA" id="ARBA00006484"/>
    </source>
</evidence>
<comment type="similarity">
    <text evidence="1 3">Belongs to the short-chain dehydrogenases/reductases (SDR) family.</text>
</comment>
<comment type="caution">
    <text evidence="4">The sequence shown here is derived from an EMBL/GenBank/DDBJ whole genome shotgun (WGS) entry which is preliminary data.</text>
</comment>
<gene>
    <name evidence="4" type="ORF">ACFPIH_34090</name>
</gene>
<organism evidence="4 5">
    <name type="scientific">Streptomyces vulcanius</name>
    <dbReference type="NCBI Taxonomy" id="1441876"/>
    <lineage>
        <taxon>Bacteria</taxon>
        <taxon>Bacillati</taxon>
        <taxon>Actinomycetota</taxon>
        <taxon>Actinomycetes</taxon>
        <taxon>Kitasatosporales</taxon>
        <taxon>Streptomycetaceae</taxon>
        <taxon>Streptomyces</taxon>
    </lineage>
</organism>
<dbReference type="PANTHER" id="PTHR43976">
    <property type="entry name" value="SHORT CHAIN DEHYDROGENASE"/>
    <property type="match status" value="1"/>
</dbReference>
<dbReference type="Pfam" id="PF00106">
    <property type="entry name" value="adh_short"/>
    <property type="match status" value="1"/>
</dbReference>
<evidence type="ECO:0000256" key="2">
    <source>
        <dbReference type="ARBA" id="ARBA00023002"/>
    </source>
</evidence>
<dbReference type="RefSeq" id="WP_381167011.1">
    <property type="nucleotide sequence ID" value="NZ_JBHSFK010000026.1"/>
</dbReference>
<dbReference type="Proteomes" id="UP001595839">
    <property type="component" value="Unassembled WGS sequence"/>
</dbReference>
<dbReference type="NCBIfam" id="NF004824">
    <property type="entry name" value="PRK06180.1"/>
    <property type="match status" value="1"/>
</dbReference>
<evidence type="ECO:0000313" key="4">
    <source>
        <dbReference type="EMBL" id="MFC4504482.1"/>
    </source>
</evidence>
<dbReference type="InterPro" id="IPR051911">
    <property type="entry name" value="SDR_oxidoreductase"/>
</dbReference>
<dbReference type="PROSITE" id="PS51257">
    <property type="entry name" value="PROKAR_LIPOPROTEIN"/>
    <property type="match status" value="1"/>
</dbReference>
<dbReference type="EMBL" id="JBHSFK010000026">
    <property type="protein sequence ID" value="MFC4504482.1"/>
    <property type="molecule type" value="Genomic_DNA"/>
</dbReference>
<dbReference type="Gene3D" id="3.40.50.720">
    <property type="entry name" value="NAD(P)-binding Rossmann-like Domain"/>
    <property type="match status" value="1"/>
</dbReference>
<proteinExistence type="inferred from homology"/>
<reference evidence="5" key="1">
    <citation type="journal article" date="2019" name="Int. J. Syst. Evol. Microbiol.">
        <title>The Global Catalogue of Microorganisms (GCM) 10K type strain sequencing project: providing services to taxonomists for standard genome sequencing and annotation.</title>
        <authorList>
            <consortium name="The Broad Institute Genomics Platform"/>
            <consortium name="The Broad Institute Genome Sequencing Center for Infectious Disease"/>
            <person name="Wu L."/>
            <person name="Ma J."/>
        </authorList>
    </citation>
    <scope>NUCLEOTIDE SEQUENCE [LARGE SCALE GENOMIC DNA]</scope>
    <source>
        <strain evidence="5">CGMCC 4.7177</strain>
    </source>
</reference>
<sequence>MKARITMPTWLITGCSTGLGRALAHAVLERGWNAVVTARNVSSVKDLPALYPHTALALPLDVSDTTQVAEAVSAAEDRFGGVDVLVNNAGHGYRAAVEEGAEEDVAELFATNFFGPVGLIKAVLPGMRERRSGAIVNVSSIGGRLAMPGSGYYSATKFALGGLSDALRKELAPLGIKVVLVEPGAFRTDFAGRSLQQSSTVIADYDGTAGLRRKENDTTHGRQPGDPARAAQAVIGAVDADEAPFRLLLGSDAVRIVGDELQAQTEEIKAWKETSFGTDFPE</sequence>
<dbReference type="PANTHER" id="PTHR43976:SF16">
    <property type="entry name" value="SHORT-CHAIN DEHYDROGENASE_REDUCTASE FAMILY PROTEIN"/>
    <property type="match status" value="1"/>
</dbReference>
<accession>A0ABV9AYN4</accession>
<keyword evidence="2" id="KW-0560">Oxidoreductase</keyword>
<name>A0ABV9AYN4_9ACTN</name>
<dbReference type="CDD" id="cd05374">
    <property type="entry name" value="17beta-HSD-like_SDR_c"/>
    <property type="match status" value="1"/>
</dbReference>
<dbReference type="InterPro" id="IPR020904">
    <property type="entry name" value="Sc_DH/Rdtase_CS"/>
</dbReference>
<dbReference type="SUPFAM" id="SSF51735">
    <property type="entry name" value="NAD(P)-binding Rossmann-fold domains"/>
    <property type="match status" value="1"/>
</dbReference>
<evidence type="ECO:0000313" key="5">
    <source>
        <dbReference type="Proteomes" id="UP001595839"/>
    </source>
</evidence>
<dbReference type="PRINTS" id="PR00080">
    <property type="entry name" value="SDRFAMILY"/>
</dbReference>